<feature type="domain" description="Ice-binding protein C-terminal" evidence="2">
    <location>
        <begin position="214"/>
        <end position="234"/>
    </location>
</feature>
<name>A0ABU8C7Q4_9GAMM</name>
<evidence type="ECO:0000259" key="2">
    <source>
        <dbReference type="Pfam" id="PF07589"/>
    </source>
</evidence>
<keyword evidence="4" id="KW-1185">Reference proteome</keyword>
<organism evidence="3 4">
    <name type="scientific">Rheinheimera muenzenbergensis</name>
    <dbReference type="NCBI Taxonomy" id="1193628"/>
    <lineage>
        <taxon>Bacteria</taxon>
        <taxon>Pseudomonadati</taxon>
        <taxon>Pseudomonadota</taxon>
        <taxon>Gammaproteobacteria</taxon>
        <taxon>Chromatiales</taxon>
        <taxon>Chromatiaceae</taxon>
        <taxon>Rheinheimera</taxon>
    </lineage>
</organism>
<keyword evidence="1" id="KW-0732">Signal</keyword>
<evidence type="ECO:0000256" key="1">
    <source>
        <dbReference type="SAM" id="SignalP"/>
    </source>
</evidence>
<feature type="chain" id="PRO_5046355599" evidence="1">
    <location>
        <begin position="23"/>
        <end position="240"/>
    </location>
</feature>
<dbReference type="Proteomes" id="UP001375382">
    <property type="component" value="Unassembled WGS sequence"/>
</dbReference>
<dbReference type="EMBL" id="JALAAR010000009">
    <property type="protein sequence ID" value="MEH8017958.1"/>
    <property type="molecule type" value="Genomic_DNA"/>
</dbReference>
<proteinExistence type="predicted"/>
<dbReference type="InterPro" id="IPR013424">
    <property type="entry name" value="Ice-binding_C"/>
</dbReference>
<dbReference type="Pfam" id="PF07589">
    <property type="entry name" value="PEP-CTERM"/>
    <property type="match status" value="1"/>
</dbReference>
<accession>A0ABU8C7Q4</accession>
<evidence type="ECO:0000313" key="3">
    <source>
        <dbReference type="EMBL" id="MEH8017958.1"/>
    </source>
</evidence>
<protein>
    <submittedName>
        <fullName evidence="3">PEP-CTERM sorting domain-containing protein</fullName>
    </submittedName>
</protein>
<dbReference type="RefSeq" id="WP_335736367.1">
    <property type="nucleotide sequence ID" value="NZ_JALAAR010000009.1"/>
</dbReference>
<comment type="caution">
    <text evidence="3">The sequence shown here is derived from an EMBL/GenBank/DDBJ whole genome shotgun (WGS) entry which is preliminary data.</text>
</comment>
<feature type="signal peptide" evidence="1">
    <location>
        <begin position="1"/>
        <end position="22"/>
    </location>
</feature>
<gene>
    <name evidence="3" type="ORF">MN202_11975</name>
</gene>
<reference evidence="3 4" key="1">
    <citation type="journal article" date="2023" name="Ecotoxicol. Environ. Saf.">
        <title>Mercury remediation potential of mercury-resistant strain Rheinheimera metallidurans sp. nov. isolated from a municipal waste dumping site.</title>
        <authorList>
            <person name="Yadav V."/>
            <person name="Manjhi A."/>
            <person name="Vadakedath N."/>
        </authorList>
    </citation>
    <scope>NUCLEOTIDE SEQUENCE [LARGE SCALE GENOMIC DNA]</scope>
    <source>
        <strain evidence="3 4">E-49</strain>
    </source>
</reference>
<sequence length="240" mass="25722">MKKSLINLVAGCVVGFSGLAQAAIIDFTGGTAYLNSGASCNTTDVTLCSSVDYYEEDGFVFDFIGSFEYVGNYYNASNSVVHAHWQNGLQAMEIKKSNGGVFDLNYFILTSNTIVGGGWASGAEETYVEAWAGGVMLERLLLTPDTWGFVGVNNIGSPLQTDPQIYLSSNFDAVDTVRFTSASTVHGQPGHQHDAYCFGMDMFFIDQAAPDFNDVPAPASIALLGLGLLALSSRSLKRNK</sequence>
<evidence type="ECO:0000313" key="4">
    <source>
        <dbReference type="Proteomes" id="UP001375382"/>
    </source>
</evidence>